<feature type="compositionally biased region" description="Polar residues" evidence="2">
    <location>
        <begin position="15"/>
        <end position="31"/>
    </location>
</feature>
<dbReference type="AlphaFoldDB" id="A0A1B9C2D1"/>
<feature type="region of interest" description="Disordered" evidence="2">
    <location>
        <begin position="1"/>
        <end position="31"/>
    </location>
</feature>
<dbReference type="Proteomes" id="UP000242602">
    <property type="component" value="Unassembled WGS sequence"/>
</dbReference>
<feature type="compositionally biased region" description="Basic and acidic residues" evidence="2">
    <location>
        <begin position="1"/>
        <end position="14"/>
    </location>
</feature>
<evidence type="ECO:0000256" key="2">
    <source>
        <dbReference type="SAM" id="MobiDB-lite"/>
    </source>
</evidence>
<organism evidence="3">
    <name type="scientific">Tetrahymena thermophila (strain SB210)</name>
    <dbReference type="NCBI Taxonomy" id="312017"/>
    <lineage>
        <taxon>Eukaryota</taxon>
        <taxon>Sar</taxon>
        <taxon>Alveolata</taxon>
        <taxon>Ciliophora</taxon>
        <taxon>Intramacronucleata</taxon>
        <taxon>Oligohymenophorea</taxon>
        <taxon>Hymenostomatida</taxon>
        <taxon>Tetrahymenina</taxon>
        <taxon>Tetrahymenidae</taxon>
        <taxon>Tetrahymena</taxon>
    </lineage>
</organism>
<proteinExistence type="predicted"/>
<feature type="coiled-coil region" evidence="1">
    <location>
        <begin position="94"/>
        <end position="212"/>
    </location>
</feature>
<reference evidence="3" key="2">
    <citation type="submission" date="2016-07" db="EMBL/GenBank/DDBJ databases">
        <authorList>
            <person name="Coyne R.S."/>
            <person name="Hamilton E.P."/>
            <person name="Orias E."/>
            <person name="Russ C."/>
            <person name="Kapusta A."/>
            <person name="Bidwell S.L."/>
            <person name="Krishnakumar V."/>
            <person name="Zafar N."/>
            <person name="Tang H."/>
            <person name="Hadjithomas M."/>
        </authorList>
    </citation>
    <scope>NUCLEOTIDE SEQUENCE [LARGE SCALE GENOMIC DNA]</scope>
    <source>
        <strain evidence="3">SB210</strain>
    </source>
</reference>
<reference evidence="3" key="1">
    <citation type="submission" date="2011-11" db="EMBL/GenBank/DDBJ databases">
        <title>The Genome Sequence of Tetrahymena thermophila SB210.</title>
        <authorList>
            <consortium name="The Broad Institute Genome Sequencing Platform"/>
            <person name="Russ C."/>
            <person name="Coyne R.S."/>
            <person name="Orias E."/>
            <person name="Taverna S.D."/>
            <person name="Papazyan R."/>
            <person name="Young S.K."/>
            <person name="Zeng Q."/>
            <person name="Gargeya S."/>
            <person name="Fitzgerald M."/>
            <person name="Haas B."/>
            <person name="Abouelleil A."/>
            <person name="Alvarado L."/>
            <person name="Arachchi H.M."/>
            <person name="Berlin A."/>
            <person name="Brown A."/>
            <person name="Chapman S.B."/>
            <person name="Chen Z."/>
            <person name="Dunbar C."/>
            <person name="Freedman E."/>
            <person name="Gearin G."/>
            <person name="Goldberg J."/>
            <person name="Griggs A."/>
            <person name="Gujja S."/>
            <person name="Heiman D."/>
            <person name="Howarth C."/>
            <person name="Lui A."/>
            <person name="MacDonald P.J.P."/>
            <person name="Montmayeur A."/>
            <person name="Murphy C."/>
            <person name="Neiman D."/>
            <person name="Pearson M."/>
            <person name="Priest M."/>
            <person name="Roberts A."/>
            <person name="Saif S."/>
            <person name="Shea T."/>
            <person name="Sisk P."/>
            <person name="Stolte C."/>
            <person name="Sykes S."/>
            <person name="Wortman J."/>
            <person name="Nusbaum C."/>
            <person name="Birren B."/>
        </authorList>
    </citation>
    <scope>NUCLEOTIDE SEQUENCE [LARGE SCALE GENOMIC DNA]</scope>
    <source>
        <strain evidence="3">SB210</strain>
    </source>
</reference>
<dbReference type="EMBL" id="JH659862">
    <property type="protein sequence ID" value="OCB07012.1"/>
    <property type="molecule type" value="Genomic_DNA"/>
</dbReference>
<sequence length="253" mass="30311">MKVGKEEKERKDQQENNQASKSVNVDPSNENVLGRFAGSGGLQKMLDKQQQVAFQKRLKRYILSKGGGLSQEQKKQDEYQQGPVNNIGDESCDIDQFQHQNNMLLNQQKMLENQQQKQDYWQANKEEQQKMQQQMQDYWQANNEKLQKMLENQQQKHDYWQVNNIKLQNLLKNQQKMIKNKQQRQDYLQANKDYWQANKERLQKMLENQQQKQDYWQQIKKNNKKCSNKCKIIGIIIINLKMYLISPNINKID</sequence>
<gene>
    <name evidence="3" type="ORF">TTHMIC_00038</name>
</gene>
<evidence type="ECO:0000313" key="3">
    <source>
        <dbReference type="EMBL" id="OCB07012.1"/>
    </source>
</evidence>
<evidence type="ECO:0000256" key="1">
    <source>
        <dbReference type="SAM" id="Coils"/>
    </source>
</evidence>
<accession>A0A1B9C2D1</accession>
<name>A0A1B9C2D1_TETTS</name>
<protein>
    <submittedName>
        <fullName evidence="3">Uncharacterized protein</fullName>
    </submittedName>
</protein>
<keyword evidence="1" id="KW-0175">Coiled coil</keyword>